<dbReference type="WBParaSite" id="PS1159_v2.g22137.t1">
    <property type="protein sequence ID" value="PS1159_v2.g22137.t1"/>
    <property type="gene ID" value="PS1159_v2.g22137"/>
</dbReference>
<sequence>MFYAQKELPLASIKSPRRNTKFIELESISSASQSIEYLNRKYSLMHIQHEYGSSCTNLVAPSSKPNDYLHPKYSLPPISIDVSQHLLQNKI</sequence>
<protein>
    <submittedName>
        <fullName evidence="2">Uncharacterized protein</fullName>
    </submittedName>
</protein>
<accession>A0AC35FYT8</accession>
<dbReference type="Proteomes" id="UP000887580">
    <property type="component" value="Unplaced"/>
</dbReference>
<proteinExistence type="predicted"/>
<evidence type="ECO:0000313" key="1">
    <source>
        <dbReference type="Proteomes" id="UP000887580"/>
    </source>
</evidence>
<reference evidence="2" key="1">
    <citation type="submission" date="2022-11" db="UniProtKB">
        <authorList>
            <consortium name="WormBaseParasite"/>
        </authorList>
    </citation>
    <scope>IDENTIFICATION</scope>
</reference>
<organism evidence="1 2">
    <name type="scientific">Panagrolaimus sp. PS1159</name>
    <dbReference type="NCBI Taxonomy" id="55785"/>
    <lineage>
        <taxon>Eukaryota</taxon>
        <taxon>Metazoa</taxon>
        <taxon>Ecdysozoa</taxon>
        <taxon>Nematoda</taxon>
        <taxon>Chromadorea</taxon>
        <taxon>Rhabditida</taxon>
        <taxon>Tylenchina</taxon>
        <taxon>Panagrolaimomorpha</taxon>
        <taxon>Panagrolaimoidea</taxon>
        <taxon>Panagrolaimidae</taxon>
        <taxon>Panagrolaimus</taxon>
    </lineage>
</organism>
<name>A0AC35FYT8_9BILA</name>
<evidence type="ECO:0000313" key="2">
    <source>
        <dbReference type="WBParaSite" id="PS1159_v2.g22137.t1"/>
    </source>
</evidence>